<dbReference type="CDD" id="cd03214">
    <property type="entry name" value="ABC_Iron-Siderophores_B12_Hemin"/>
    <property type="match status" value="1"/>
</dbReference>
<keyword evidence="4 6" id="KW-0067">ATP-binding</keyword>
<evidence type="ECO:0000313" key="6">
    <source>
        <dbReference type="EMBL" id="EWH11340.1"/>
    </source>
</evidence>
<dbReference type="EMBL" id="ARZY01000005">
    <property type="protein sequence ID" value="EWH11340.1"/>
    <property type="molecule type" value="Genomic_DNA"/>
</dbReference>
<accession>W7R158</accession>
<dbReference type="PROSITE" id="PS00211">
    <property type="entry name" value="ABC_TRANSPORTER_1"/>
    <property type="match status" value="1"/>
</dbReference>
<dbReference type="Proteomes" id="UP000019276">
    <property type="component" value="Unassembled WGS sequence"/>
</dbReference>
<dbReference type="SUPFAM" id="SSF52540">
    <property type="entry name" value="P-loop containing nucleoside triphosphate hydrolases"/>
    <property type="match status" value="1"/>
</dbReference>
<dbReference type="GO" id="GO:0016887">
    <property type="term" value="F:ATP hydrolysis activity"/>
    <property type="evidence" value="ECO:0007669"/>
    <property type="project" value="InterPro"/>
</dbReference>
<feature type="domain" description="ABC transporter" evidence="5">
    <location>
        <begin position="5"/>
        <end position="237"/>
    </location>
</feature>
<gene>
    <name evidence="6" type="ORF">DS2_04175</name>
</gene>
<dbReference type="SMART" id="SM00382">
    <property type="entry name" value="AAA"/>
    <property type="match status" value="1"/>
</dbReference>
<name>W7R158_9ALTE</name>
<dbReference type="OrthoDB" id="5292475at2"/>
<organism evidence="6 7">
    <name type="scientific">Catenovulum agarivorans DS-2</name>
    <dbReference type="NCBI Taxonomy" id="1328313"/>
    <lineage>
        <taxon>Bacteria</taxon>
        <taxon>Pseudomonadati</taxon>
        <taxon>Pseudomonadota</taxon>
        <taxon>Gammaproteobacteria</taxon>
        <taxon>Alteromonadales</taxon>
        <taxon>Alteromonadaceae</taxon>
        <taxon>Catenovulum</taxon>
    </lineage>
</organism>
<protein>
    <submittedName>
        <fullName evidence="6">Vitamin B12 transport ATP-binding protein BtuD</fullName>
    </submittedName>
</protein>
<dbReference type="RefSeq" id="WP_035013389.1">
    <property type="nucleotide sequence ID" value="NZ_ARZY01000005.1"/>
</dbReference>
<evidence type="ECO:0000256" key="1">
    <source>
        <dbReference type="ARBA" id="ARBA00005417"/>
    </source>
</evidence>
<dbReference type="PANTHER" id="PTHR42794:SF2">
    <property type="entry name" value="ABC TRANSPORTER ATP-BINDING PROTEIN"/>
    <property type="match status" value="1"/>
</dbReference>
<comment type="similarity">
    <text evidence="1">Belongs to the ABC transporter superfamily.</text>
</comment>
<dbReference type="Gene3D" id="3.40.50.300">
    <property type="entry name" value="P-loop containing nucleotide triphosphate hydrolases"/>
    <property type="match status" value="1"/>
</dbReference>
<evidence type="ECO:0000313" key="7">
    <source>
        <dbReference type="Proteomes" id="UP000019276"/>
    </source>
</evidence>
<evidence type="ECO:0000256" key="3">
    <source>
        <dbReference type="ARBA" id="ARBA00022741"/>
    </source>
</evidence>
<dbReference type="STRING" id="1328313.DS2_04175"/>
<evidence type="ECO:0000259" key="5">
    <source>
        <dbReference type="PROSITE" id="PS50893"/>
    </source>
</evidence>
<dbReference type="GO" id="GO:0005524">
    <property type="term" value="F:ATP binding"/>
    <property type="evidence" value="ECO:0007669"/>
    <property type="project" value="UniProtKB-KW"/>
</dbReference>
<evidence type="ECO:0000256" key="4">
    <source>
        <dbReference type="ARBA" id="ARBA00022840"/>
    </source>
</evidence>
<dbReference type="InterPro" id="IPR003593">
    <property type="entry name" value="AAA+_ATPase"/>
</dbReference>
<dbReference type="InterPro" id="IPR003439">
    <property type="entry name" value="ABC_transporter-like_ATP-bd"/>
</dbReference>
<dbReference type="eggNOG" id="COG1120">
    <property type="taxonomic scope" value="Bacteria"/>
</dbReference>
<dbReference type="FunFam" id="3.40.50.300:FF:000134">
    <property type="entry name" value="Iron-enterobactin ABC transporter ATP-binding protein"/>
    <property type="match status" value="1"/>
</dbReference>
<dbReference type="Pfam" id="PF00005">
    <property type="entry name" value="ABC_tran"/>
    <property type="match status" value="1"/>
</dbReference>
<keyword evidence="7" id="KW-1185">Reference proteome</keyword>
<dbReference type="AlphaFoldDB" id="W7R158"/>
<sequence>MAASLQVSNLSWSTEQQQILTDISFELIANSVTAVVGPNGAGKTSLLRSIYLGLANQTGQIKLDQVCLSLLNRQQIAQKIAVVTQQHDAVCHLKVIDLIKLGLLPHLKWFGFSSKNQMLHIDNIIQQLNLSALLDKFFDQLSGGEQQRVLIGKALAQKPRLLILDEPTNHLDVHFQHQILSLLTGLGITVLMTVHDLNLAAQYSDNLLVMHQGKLVKCGKPGDILDEASISNIFNLPVHKGVNPLDNSVHMFYHWPQQQQLQTHTYE</sequence>
<dbReference type="PANTHER" id="PTHR42794">
    <property type="entry name" value="HEMIN IMPORT ATP-BINDING PROTEIN HMUV"/>
    <property type="match status" value="1"/>
</dbReference>
<keyword evidence="2" id="KW-0813">Transport</keyword>
<dbReference type="PROSITE" id="PS50893">
    <property type="entry name" value="ABC_TRANSPORTER_2"/>
    <property type="match status" value="1"/>
</dbReference>
<reference evidence="6 7" key="1">
    <citation type="journal article" date="2014" name="Genome Announc.">
        <title>Draft Genome Sequence of the Agar-Degrading Bacterium Catenovulum sp. Strain DS-2, Isolated from Intestines of Haliotis diversicolor.</title>
        <authorList>
            <person name="Shan D."/>
            <person name="Li X."/>
            <person name="Gu Z."/>
            <person name="Wei G."/>
            <person name="Gao Z."/>
            <person name="Shao Z."/>
        </authorList>
    </citation>
    <scope>NUCLEOTIDE SEQUENCE [LARGE SCALE GENOMIC DNA]</scope>
    <source>
        <strain evidence="6 7">DS-2</strain>
    </source>
</reference>
<keyword evidence="3" id="KW-0547">Nucleotide-binding</keyword>
<proteinExistence type="inferred from homology"/>
<comment type="caution">
    <text evidence="6">The sequence shown here is derived from an EMBL/GenBank/DDBJ whole genome shotgun (WGS) entry which is preliminary data.</text>
</comment>
<dbReference type="InterPro" id="IPR017871">
    <property type="entry name" value="ABC_transporter-like_CS"/>
</dbReference>
<evidence type="ECO:0000256" key="2">
    <source>
        <dbReference type="ARBA" id="ARBA00022448"/>
    </source>
</evidence>
<dbReference type="InterPro" id="IPR027417">
    <property type="entry name" value="P-loop_NTPase"/>
</dbReference>